<dbReference type="AlphaFoldDB" id="S8DQ45"/>
<proteinExistence type="predicted"/>
<organism evidence="2 3">
    <name type="scientific">Genlisea aurea</name>
    <dbReference type="NCBI Taxonomy" id="192259"/>
    <lineage>
        <taxon>Eukaryota</taxon>
        <taxon>Viridiplantae</taxon>
        <taxon>Streptophyta</taxon>
        <taxon>Embryophyta</taxon>
        <taxon>Tracheophyta</taxon>
        <taxon>Spermatophyta</taxon>
        <taxon>Magnoliopsida</taxon>
        <taxon>eudicotyledons</taxon>
        <taxon>Gunneridae</taxon>
        <taxon>Pentapetalae</taxon>
        <taxon>asterids</taxon>
        <taxon>lamiids</taxon>
        <taxon>Lamiales</taxon>
        <taxon>Lentibulariaceae</taxon>
        <taxon>Genlisea</taxon>
    </lineage>
</organism>
<evidence type="ECO:0000313" key="2">
    <source>
        <dbReference type="EMBL" id="EPS61862.1"/>
    </source>
</evidence>
<accession>S8DQ45</accession>
<dbReference type="PANTHER" id="PTHR37248">
    <property type="entry name" value="TRANSLATION INITIATION FACTOR"/>
    <property type="match status" value="1"/>
</dbReference>
<evidence type="ECO:0000313" key="3">
    <source>
        <dbReference type="Proteomes" id="UP000015453"/>
    </source>
</evidence>
<feature type="compositionally biased region" description="Basic residues" evidence="1">
    <location>
        <begin position="1"/>
        <end position="10"/>
    </location>
</feature>
<comment type="caution">
    <text evidence="2">The sequence shown here is derived from an EMBL/GenBank/DDBJ whole genome shotgun (WGS) entry which is preliminary data.</text>
</comment>
<sequence length="233" mass="26385">MARRKPRRGNNPRSRSNKGNVDQEESEVEFVRDSEVERQCAAIVALRDVEIEQLRATIRFLRRSYFSQEQLQTPLLQFFEENLPNLTLPDGQHEPDWKIEEANLSLDHPAANQFMQASLLHRLSTAHPSYSAAISSFRGFKFSAKSGLPGADKLQTTYPAWDGYSNSKITGLKDMLQTPNAINSHRLSVGVTPNTRRLPKYGEMLMSVRGSPLGVYKEEDTTTMETIQEAEDV</sequence>
<reference evidence="2 3" key="1">
    <citation type="journal article" date="2013" name="BMC Genomics">
        <title>The miniature genome of a carnivorous plant Genlisea aurea contains a low number of genes and short non-coding sequences.</title>
        <authorList>
            <person name="Leushkin E.V."/>
            <person name="Sutormin R.A."/>
            <person name="Nabieva E.R."/>
            <person name="Penin A.A."/>
            <person name="Kondrashov A.S."/>
            <person name="Logacheva M.D."/>
        </authorList>
    </citation>
    <scope>NUCLEOTIDE SEQUENCE [LARGE SCALE GENOMIC DNA]</scope>
</reference>
<keyword evidence="3" id="KW-1185">Reference proteome</keyword>
<evidence type="ECO:0000256" key="1">
    <source>
        <dbReference type="SAM" id="MobiDB-lite"/>
    </source>
</evidence>
<feature type="region of interest" description="Disordered" evidence="1">
    <location>
        <begin position="1"/>
        <end position="26"/>
    </location>
</feature>
<dbReference type="EMBL" id="AUSU01006548">
    <property type="protein sequence ID" value="EPS61862.1"/>
    <property type="molecule type" value="Genomic_DNA"/>
</dbReference>
<dbReference type="PANTHER" id="PTHR37248:SF1">
    <property type="entry name" value="TRANSLATION INITIATION FACTOR"/>
    <property type="match status" value="1"/>
</dbReference>
<dbReference type="Proteomes" id="UP000015453">
    <property type="component" value="Unassembled WGS sequence"/>
</dbReference>
<gene>
    <name evidence="2" type="ORF">M569_12932</name>
</gene>
<protein>
    <submittedName>
        <fullName evidence="2">Uncharacterized protein</fullName>
    </submittedName>
</protein>
<dbReference type="OrthoDB" id="1920481at2759"/>
<feature type="compositionally biased region" description="Low complexity" evidence="1">
    <location>
        <begin position="11"/>
        <end position="20"/>
    </location>
</feature>
<name>S8DQ45_9LAMI</name>